<dbReference type="Proteomes" id="UP000308697">
    <property type="component" value="Unassembled WGS sequence"/>
</dbReference>
<dbReference type="EMBL" id="SUMB01000002">
    <property type="protein sequence ID" value="TJZ57028.1"/>
    <property type="molecule type" value="Genomic_DNA"/>
</dbReference>
<name>A0A4V5MLG1_9ACTN</name>
<dbReference type="AlphaFoldDB" id="A0A4V5MLG1"/>
<keyword evidence="3" id="KW-1185">Reference proteome</keyword>
<protein>
    <submittedName>
        <fullName evidence="2">Uncharacterized protein</fullName>
    </submittedName>
</protein>
<dbReference type="InterPro" id="IPR027417">
    <property type="entry name" value="P-loop_NTPase"/>
</dbReference>
<sequence>MPEDGVLTNSYVGVRGARGHNLRTIDGDTPRDALAAFTGVSRSGKSSLAPQGAPPPRTRRGLPQNRVSGRTPDRRSESHPFDAGRGRLRNVHHASPGPTQGT</sequence>
<feature type="region of interest" description="Disordered" evidence="1">
    <location>
        <begin position="38"/>
        <end position="102"/>
    </location>
</feature>
<reference evidence="2 3" key="1">
    <citation type="submission" date="2019-04" db="EMBL/GenBank/DDBJ databases">
        <title>Streptomyces piniterrae sp. nov., a heliquinomycin-producing actinomycete isolated from rhizosphere soil of Pinus yunnanensis.</title>
        <authorList>
            <person name="Zhuang X."/>
            <person name="Zhao J."/>
        </authorList>
    </citation>
    <scope>NUCLEOTIDE SEQUENCE [LARGE SCALE GENOMIC DNA]</scope>
    <source>
        <strain evidence="3">jys28</strain>
    </source>
</reference>
<feature type="compositionally biased region" description="Polar residues" evidence="1">
    <location>
        <begin position="40"/>
        <end position="49"/>
    </location>
</feature>
<dbReference type="Gene3D" id="3.40.50.300">
    <property type="entry name" value="P-loop containing nucleotide triphosphate hydrolases"/>
    <property type="match status" value="1"/>
</dbReference>
<accession>A0A4V5MLG1</accession>
<evidence type="ECO:0000256" key="1">
    <source>
        <dbReference type="SAM" id="MobiDB-lite"/>
    </source>
</evidence>
<gene>
    <name evidence="2" type="ORF">FCH28_06015</name>
</gene>
<feature type="compositionally biased region" description="Basic and acidic residues" evidence="1">
    <location>
        <begin position="71"/>
        <end position="85"/>
    </location>
</feature>
<organism evidence="2 3">
    <name type="scientific">Streptomyces piniterrae</name>
    <dbReference type="NCBI Taxonomy" id="2571125"/>
    <lineage>
        <taxon>Bacteria</taxon>
        <taxon>Bacillati</taxon>
        <taxon>Actinomycetota</taxon>
        <taxon>Actinomycetes</taxon>
        <taxon>Kitasatosporales</taxon>
        <taxon>Streptomycetaceae</taxon>
        <taxon>Streptomyces</taxon>
    </lineage>
</organism>
<comment type="caution">
    <text evidence="2">The sequence shown here is derived from an EMBL/GenBank/DDBJ whole genome shotgun (WGS) entry which is preliminary data.</text>
</comment>
<proteinExistence type="predicted"/>
<evidence type="ECO:0000313" key="3">
    <source>
        <dbReference type="Proteomes" id="UP000308697"/>
    </source>
</evidence>
<dbReference type="OrthoDB" id="9809851at2"/>
<evidence type="ECO:0000313" key="2">
    <source>
        <dbReference type="EMBL" id="TJZ57028.1"/>
    </source>
</evidence>